<accession>A0AAV2HII2</accession>
<feature type="signal peptide" evidence="1">
    <location>
        <begin position="1"/>
        <end position="29"/>
    </location>
</feature>
<protein>
    <submittedName>
        <fullName evidence="2">Uncharacterized protein</fullName>
    </submittedName>
</protein>
<feature type="chain" id="PRO_5043685212" evidence="1">
    <location>
        <begin position="30"/>
        <end position="149"/>
    </location>
</feature>
<dbReference type="AlphaFoldDB" id="A0AAV2HII2"/>
<name>A0AAV2HII2_LYMST</name>
<dbReference type="EMBL" id="CAXITT010000153">
    <property type="protein sequence ID" value="CAL1533835.1"/>
    <property type="molecule type" value="Genomic_DNA"/>
</dbReference>
<evidence type="ECO:0000256" key="1">
    <source>
        <dbReference type="SAM" id="SignalP"/>
    </source>
</evidence>
<evidence type="ECO:0000313" key="3">
    <source>
        <dbReference type="Proteomes" id="UP001497497"/>
    </source>
</evidence>
<comment type="caution">
    <text evidence="2">The sequence shown here is derived from an EMBL/GenBank/DDBJ whole genome shotgun (WGS) entry which is preliminary data.</text>
</comment>
<sequence>MTTKELCAHVIAVTSILAVMSALLGQSSAVGDTSFEDAPDYSYLTSEPGDGELPGVIHLLSLVVKHRKEPSVDYIERSDSTADHPTTSSNYLKSLVGLSSRLSSPWEKNSKTGRISRQGGNVFKRGRGDEYGAMPPMNEFCRIMGVKCG</sequence>
<keyword evidence="1" id="KW-0732">Signal</keyword>
<evidence type="ECO:0000313" key="2">
    <source>
        <dbReference type="EMBL" id="CAL1533835.1"/>
    </source>
</evidence>
<dbReference type="Proteomes" id="UP001497497">
    <property type="component" value="Unassembled WGS sequence"/>
</dbReference>
<proteinExistence type="predicted"/>
<gene>
    <name evidence="2" type="ORF">GSLYS_00007795001</name>
</gene>
<organism evidence="2 3">
    <name type="scientific">Lymnaea stagnalis</name>
    <name type="common">Great pond snail</name>
    <name type="synonym">Helix stagnalis</name>
    <dbReference type="NCBI Taxonomy" id="6523"/>
    <lineage>
        <taxon>Eukaryota</taxon>
        <taxon>Metazoa</taxon>
        <taxon>Spiralia</taxon>
        <taxon>Lophotrochozoa</taxon>
        <taxon>Mollusca</taxon>
        <taxon>Gastropoda</taxon>
        <taxon>Heterobranchia</taxon>
        <taxon>Euthyneura</taxon>
        <taxon>Panpulmonata</taxon>
        <taxon>Hygrophila</taxon>
        <taxon>Lymnaeoidea</taxon>
        <taxon>Lymnaeidae</taxon>
        <taxon>Lymnaea</taxon>
    </lineage>
</organism>
<keyword evidence="3" id="KW-1185">Reference proteome</keyword>
<reference evidence="2 3" key="1">
    <citation type="submission" date="2024-04" db="EMBL/GenBank/DDBJ databases">
        <authorList>
            <consortium name="Genoscope - CEA"/>
            <person name="William W."/>
        </authorList>
    </citation>
    <scope>NUCLEOTIDE SEQUENCE [LARGE SCALE GENOMIC DNA]</scope>
</reference>